<dbReference type="PANTHER" id="PTHR14196">
    <property type="entry name" value="ODD-SKIPPED - RELATED"/>
    <property type="match status" value="1"/>
</dbReference>
<evidence type="ECO:0000256" key="8">
    <source>
        <dbReference type="ARBA" id="ARBA00023242"/>
    </source>
</evidence>
<evidence type="ECO:0000313" key="14">
    <source>
        <dbReference type="Proteomes" id="UP000186922"/>
    </source>
</evidence>
<keyword evidence="14" id="KW-1185">Reference proteome</keyword>
<keyword evidence="7" id="KW-0804">Transcription</keyword>
<evidence type="ECO:0000256" key="4">
    <source>
        <dbReference type="ARBA" id="ARBA00022771"/>
    </source>
</evidence>
<reference evidence="13 14" key="1">
    <citation type="journal article" date="2016" name="Nat. Commun.">
        <title>Extremotolerant tardigrade genome and improved radiotolerance of human cultured cells by tardigrade-unique protein.</title>
        <authorList>
            <person name="Hashimoto T."/>
            <person name="Horikawa D.D."/>
            <person name="Saito Y."/>
            <person name="Kuwahara H."/>
            <person name="Kozuka-Hata H."/>
            <person name="Shin-I T."/>
            <person name="Minakuchi Y."/>
            <person name="Ohishi K."/>
            <person name="Motoyama A."/>
            <person name="Aizu T."/>
            <person name="Enomoto A."/>
            <person name="Kondo K."/>
            <person name="Tanaka S."/>
            <person name="Hara Y."/>
            <person name="Koshikawa S."/>
            <person name="Sagara H."/>
            <person name="Miura T."/>
            <person name="Yokobori S."/>
            <person name="Miyagawa K."/>
            <person name="Suzuki Y."/>
            <person name="Kubo T."/>
            <person name="Oyama M."/>
            <person name="Kohara Y."/>
            <person name="Fujiyama A."/>
            <person name="Arakawa K."/>
            <person name="Katayama T."/>
            <person name="Toyoda A."/>
            <person name="Kunieda T."/>
        </authorList>
    </citation>
    <scope>NUCLEOTIDE SEQUENCE [LARGE SCALE GENOMIC DNA]</scope>
    <source>
        <strain evidence="13 14">YOKOZUNA-1</strain>
    </source>
</reference>
<dbReference type="Pfam" id="PF00096">
    <property type="entry name" value="zf-C2H2"/>
    <property type="match status" value="3"/>
</dbReference>
<evidence type="ECO:0000256" key="5">
    <source>
        <dbReference type="ARBA" id="ARBA00022833"/>
    </source>
</evidence>
<feature type="compositionally biased region" description="Low complexity" evidence="11">
    <location>
        <begin position="274"/>
        <end position="291"/>
    </location>
</feature>
<dbReference type="PROSITE" id="PS50157">
    <property type="entry name" value="ZINC_FINGER_C2H2_2"/>
    <property type="match status" value="3"/>
</dbReference>
<dbReference type="InterPro" id="IPR013087">
    <property type="entry name" value="Znf_C2H2_type"/>
</dbReference>
<dbReference type="InterPro" id="IPR050717">
    <property type="entry name" value="C2H2-ZF_Transcription_Reg"/>
</dbReference>
<evidence type="ECO:0000256" key="3">
    <source>
        <dbReference type="ARBA" id="ARBA00022737"/>
    </source>
</evidence>
<accession>A0A1D1VRI1</accession>
<dbReference type="FunFam" id="3.30.160.60:FF:000090">
    <property type="entry name" value="Odd-skipped-related transciption factor 2"/>
    <property type="match status" value="1"/>
</dbReference>
<dbReference type="Gene3D" id="3.30.160.60">
    <property type="entry name" value="Classic Zinc Finger"/>
    <property type="match status" value="3"/>
</dbReference>
<organism evidence="13 14">
    <name type="scientific">Ramazzottius varieornatus</name>
    <name type="common">Water bear</name>
    <name type="synonym">Tardigrade</name>
    <dbReference type="NCBI Taxonomy" id="947166"/>
    <lineage>
        <taxon>Eukaryota</taxon>
        <taxon>Metazoa</taxon>
        <taxon>Ecdysozoa</taxon>
        <taxon>Tardigrada</taxon>
        <taxon>Eutardigrada</taxon>
        <taxon>Parachela</taxon>
        <taxon>Hypsibioidea</taxon>
        <taxon>Ramazzottiidae</taxon>
        <taxon>Ramazzottius</taxon>
    </lineage>
</organism>
<dbReference type="SUPFAM" id="SSF57667">
    <property type="entry name" value="beta-beta-alpha zinc fingers"/>
    <property type="match status" value="2"/>
</dbReference>
<evidence type="ECO:0000256" key="1">
    <source>
        <dbReference type="ARBA" id="ARBA00004123"/>
    </source>
</evidence>
<feature type="domain" description="C2H2-type" evidence="12">
    <location>
        <begin position="219"/>
        <end position="246"/>
    </location>
</feature>
<evidence type="ECO:0000256" key="9">
    <source>
        <dbReference type="ARBA" id="ARBA00038339"/>
    </source>
</evidence>
<name>A0A1D1VRI1_RAMVA</name>
<feature type="domain" description="C2H2-type" evidence="12">
    <location>
        <begin position="247"/>
        <end position="269"/>
    </location>
</feature>
<comment type="subcellular location">
    <subcellularLocation>
        <location evidence="1">Nucleus</location>
    </subcellularLocation>
</comment>
<feature type="region of interest" description="Disordered" evidence="11">
    <location>
        <begin position="98"/>
        <end position="126"/>
    </location>
</feature>
<comment type="similarity">
    <text evidence="9">Belongs to the Odd C2H2-type zinc-finger protein family.</text>
</comment>
<dbReference type="SMART" id="SM00355">
    <property type="entry name" value="ZnF_C2H2"/>
    <property type="match status" value="3"/>
</dbReference>
<dbReference type="Proteomes" id="UP000186922">
    <property type="component" value="Unassembled WGS sequence"/>
</dbReference>
<dbReference type="OrthoDB" id="6512111at2759"/>
<keyword evidence="4 10" id="KW-0863">Zinc-finger</keyword>
<gene>
    <name evidence="13" type="primary">RvY_14464-1</name>
    <name evidence="13" type="synonym">RvY_14464.1</name>
    <name evidence="13" type="ORF">RvY_14464</name>
</gene>
<feature type="compositionally biased region" description="Low complexity" evidence="11">
    <location>
        <begin position="161"/>
        <end position="175"/>
    </location>
</feature>
<dbReference type="AlphaFoldDB" id="A0A1D1VRI1"/>
<feature type="region of interest" description="Disordered" evidence="11">
    <location>
        <begin position="161"/>
        <end position="188"/>
    </location>
</feature>
<evidence type="ECO:0000256" key="6">
    <source>
        <dbReference type="ARBA" id="ARBA00023015"/>
    </source>
</evidence>
<dbReference type="PANTHER" id="PTHR14196:SF0">
    <property type="entry name" value="PROTEIN BOWEL"/>
    <property type="match status" value="1"/>
</dbReference>
<dbReference type="GO" id="GO:0000977">
    <property type="term" value="F:RNA polymerase II transcription regulatory region sequence-specific DNA binding"/>
    <property type="evidence" value="ECO:0007669"/>
    <property type="project" value="TreeGrafter"/>
</dbReference>
<comment type="caution">
    <text evidence="13">The sequence shown here is derived from an EMBL/GenBank/DDBJ whole genome shotgun (WGS) entry which is preliminary data.</text>
</comment>
<dbReference type="FunFam" id="3.30.160.60:FF:000311">
    <property type="entry name" value="protein odd-skipped-related 2 isoform X1"/>
    <property type="match status" value="1"/>
</dbReference>
<dbReference type="FunFam" id="3.30.160.60:FF:000254">
    <property type="entry name" value="Odd-skipped related transciption factor 1"/>
    <property type="match status" value="1"/>
</dbReference>
<feature type="domain" description="C2H2-type" evidence="12">
    <location>
        <begin position="191"/>
        <end position="218"/>
    </location>
</feature>
<proteinExistence type="inferred from homology"/>
<evidence type="ECO:0000256" key="7">
    <source>
        <dbReference type="ARBA" id="ARBA00023163"/>
    </source>
</evidence>
<dbReference type="GO" id="GO:0008270">
    <property type="term" value="F:zinc ion binding"/>
    <property type="evidence" value="ECO:0007669"/>
    <property type="project" value="UniProtKB-KW"/>
</dbReference>
<dbReference type="GO" id="GO:0005634">
    <property type="term" value="C:nucleus"/>
    <property type="evidence" value="ECO:0007669"/>
    <property type="project" value="UniProtKB-SubCell"/>
</dbReference>
<dbReference type="EMBL" id="BDGG01000010">
    <property type="protein sequence ID" value="GAV04140.1"/>
    <property type="molecule type" value="Genomic_DNA"/>
</dbReference>
<dbReference type="STRING" id="947166.A0A1D1VRI1"/>
<keyword evidence="8" id="KW-0539">Nucleus</keyword>
<keyword evidence="5" id="KW-0862">Zinc</keyword>
<keyword evidence="3" id="KW-0677">Repeat</keyword>
<evidence type="ECO:0000259" key="12">
    <source>
        <dbReference type="PROSITE" id="PS50157"/>
    </source>
</evidence>
<sequence>MFPLVGNVGSPLAGNYDAVMRGPQMMVRHPLSPEMDPKMAGKFLFPNAAAFSLALQQRLYPPTFLSMASFASMASAGTFLQTPFGPYFPLLQAPLSSTKQSPRVHENSSPKAQSSSPIEPDSKKKKLDYSRLAEEILREQEHKADAEKLYRKIGMDLSRPYFPSSSPQKSSLPPSAFRNRPSRNSRPKKQYICRFCSRHFTKSYNLMIHERTHTDERPFQCEICEKRFRRQDHLRDHKFIHSKEKPYKCEVCGKGFCQSRTLAVHRSSHGEVTSSSAHSLSPKRSSSPPSSNGGLKYHRCF</sequence>
<dbReference type="PROSITE" id="PS00028">
    <property type="entry name" value="ZINC_FINGER_C2H2_1"/>
    <property type="match status" value="3"/>
</dbReference>
<feature type="region of interest" description="Disordered" evidence="11">
    <location>
        <begin position="268"/>
        <end position="301"/>
    </location>
</feature>
<evidence type="ECO:0000256" key="10">
    <source>
        <dbReference type="PROSITE-ProRule" id="PRU00042"/>
    </source>
</evidence>
<dbReference type="GO" id="GO:0000981">
    <property type="term" value="F:DNA-binding transcription factor activity, RNA polymerase II-specific"/>
    <property type="evidence" value="ECO:0007669"/>
    <property type="project" value="TreeGrafter"/>
</dbReference>
<dbReference type="InterPro" id="IPR036236">
    <property type="entry name" value="Znf_C2H2_sf"/>
</dbReference>
<evidence type="ECO:0000256" key="2">
    <source>
        <dbReference type="ARBA" id="ARBA00022723"/>
    </source>
</evidence>
<evidence type="ECO:0000313" key="13">
    <source>
        <dbReference type="EMBL" id="GAV04140.1"/>
    </source>
</evidence>
<keyword evidence="2" id="KW-0479">Metal-binding</keyword>
<keyword evidence="6" id="KW-0805">Transcription regulation</keyword>
<protein>
    <recommendedName>
        <fullName evidence="12">C2H2-type domain-containing protein</fullName>
    </recommendedName>
</protein>
<evidence type="ECO:0000256" key="11">
    <source>
        <dbReference type="SAM" id="MobiDB-lite"/>
    </source>
</evidence>